<dbReference type="OrthoDB" id="9789398at2"/>
<dbReference type="Proteomes" id="UP000282971">
    <property type="component" value="Unassembled WGS sequence"/>
</dbReference>
<evidence type="ECO:0000256" key="2">
    <source>
        <dbReference type="ARBA" id="ARBA00023002"/>
    </source>
</evidence>
<dbReference type="AlphaFoldDB" id="A0A437LX35"/>
<evidence type="ECO:0000313" key="3">
    <source>
        <dbReference type="EMBL" id="RVT89897.1"/>
    </source>
</evidence>
<dbReference type="Gene3D" id="3.40.50.720">
    <property type="entry name" value="NAD(P)-binding Rossmann-like Domain"/>
    <property type="match status" value="1"/>
</dbReference>
<dbReference type="FunFam" id="3.40.50.720:FF:000084">
    <property type="entry name" value="Short-chain dehydrogenase reductase"/>
    <property type="match status" value="1"/>
</dbReference>
<dbReference type="PANTHER" id="PTHR43639">
    <property type="entry name" value="OXIDOREDUCTASE, SHORT-CHAIN DEHYDROGENASE/REDUCTASE FAMILY (AFU_ORTHOLOGUE AFUA_5G02870)"/>
    <property type="match status" value="1"/>
</dbReference>
<dbReference type="PRINTS" id="PR00081">
    <property type="entry name" value="GDHRDH"/>
</dbReference>
<comment type="caution">
    <text evidence="3">The sequence shown here is derived from an EMBL/GenBank/DDBJ whole genome shotgun (WGS) entry which is preliminary data.</text>
</comment>
<evidence type="ECO:0000256" key="1">
    <source>
        <dbReference type="ARBA" id="ARBA00006484"/>
    </source>
</evidence>
<dbReference type="InterPro" id="IPR036291">
    <property type="entry name" value="NAD(P)-bd_dom_sf"/>
</dbReference>
<dbReference type="PROSITE" id="PS00061">
    <property type="entry name" value="ADH_SHORT"/>
    <property type="match status" value="1"/>
</dbReference>
<dbReference type="InterPro" id="IPR020904">
    <property type="entry name" value="Sc_DH/Rdtase_CS"/>
</dbReference>
<gene>
    <name evidence="3" type="ORF">EOD43_21235</name>
</gene>
<proteinExistence type="inferred from homology"/>
<keyword evidence="2" id="KW-0560">Oxidoreductase</keyword>
<dbReference type="PANTHER" id="PTHR43639:SF1">
    <property type="entry name" value="SHORT-CHAIN DEHYDROGENASE_REDUCTASE FAMILY PROTEIN"/>
    <property type="match status" value="1"/>
</dbReference>
<dbReference type="EMBL" id="SACN01000004">
    <property type="protein sequence ID" value="RVT89897.1"/>
    <property type="molecule type" value="Genomic_DNA"/>
</dbReference>
<dbReference type="CDD" id="cd05233">
    <property type="entry name" value="SDR_c"/>
    <property type="match status" value="1"/>
</dbReference>
<organism evidence="3 4">
    <name type="scientific">Sphingomonas crocodyli</name>
    <dbReference type="NCBI Taxonomy" id="1979270"/>
    <lineage>
        <taxon>Bacteria</taxon>
        <taxon>Pseudomonadati</taxon>
        <taxon>Pseudomonadota</taxon>
        <taxon>Alphaproteobacteria</taxon>
        <taxon>Sphingomonadales</taxon>
        <taxon>Sphingomonadaceae</taxon>
        <taxon>Sphingomonas</taxon>
    </lineage>
</organism>
<name>A0A437LX35_9SPHN</name>
<accession>A0A437LX35</accession>
<evidence type="ECO:0000313" key="4">
    <source>
        <dbReference type="Proteomes" id="UP000282971"/>
    </source>
</evidence>
<dbReference type="SUPFAM" id="SSF51735">
    <property type="entry name" value="NAD(P)-binding Rossmann-fold domains"/>
    <property type="match status" value="1"/>
</dbReference>
<dbReference type="InterPro" id="IPR002347">
    <property type="entry name" value="SDR_fam"/>
</dbReference>
<dbReference type="GO" id="GO:0016491">
    <property type="term" value="F:oxidoreductase activity"/>
    <property type="evidence" value="ECO:0007669"/>
    <property type="project" value="UniProtKB-KW"/>
</dbReference>
<sequence>MRLLFSRFDVAGTRVKPLACMDCDNRASSIADIEERVMGRLTGKAAIVTGAGQGAGAGCALAMASEGASILLVGRTLSKLESVAKEIEARGAKAVPFSADITDRAALRAIVDKAVEAFGRIDALVNAAQAPEMRSARLLDIDDDVVQELWTSGPVATLALMRFCHPHMKAAGGGSIINFASGALRVPADYGVYAGCKAAIETIGRAASVEWGPDNIRVNTVVPFVLSPAMDLDMPADVQERVAAKLPLRRLGRPEEDIGRTVAFLASEDSAYMTGNLVTLDGGSWSQK</sequence>
<reference evidence="3 4" key="1">
    <citation type="submission" date="2019-01" db="EMBL/GenBank/DDBJ databases">
        <authorList>
            <person name="Chen W.-M."/>
        </authorList>
    </citation>
    <scope>NUCLEOTIDE SEQUENCE [LARGE SCALE GENOMIC DNA]</scope>
    <source>
        <strain evidence="3 4">CCP-7</strain>
    </source>
</reference>
<keyword evidence="4" id="KW-1185">Reference proteome</keyword>
<dbReference type="Pfam" id="PF13561">
    <property type="entry name" value="adh_short_C2"/>
    <property type="match status" value="1"/>
</dbReference>
<comment type="similarity">
    <text evidence="1">Belongs to the short-chain dehydrogenases/reductases (SDR) family.</text>
</comment>
<protein>
    <submittedName>
        <fullName evidence="3">SDR family oxidoreductase</fullName>
    </submittedName>
</protein>